<dbReference type="PANTHER" id="PTHR46112:SF2">
    <property type="entry name" value="XAA-PRO AMINOPEPTIDASE P-RELATED"/>
    <property type="match status" value="1"/>
</dbReference>
<dbReference type="SUPFAM" id="SSF53092">
    <property type="entry name" value="Creatinase/prolidase N-terminal domain"/>
    <property type="match status" value="1"/>
</dbReference>
<dbReference type="Gene3D" id="3.40.350.10">
    <property type="entry name" value="Creatinase/prolidase N-terminal domain"/>
    <property type="match status" value="1"/>
</dbReference>
<feature type="domain" description="Peptidase M24" evidence="1">
    <location>
        <begin position="145"/>
        <end position="380"/>
    </location>
</feature>
<organism evidence="3 4">
    <name type="scientific">Geotalea uraniireducens (strain Rf4)</name>
    <name type="common">Geobacter uraniireducens</name>
    <dbReference type="NCBI Taxonomy" id="351605"/>
    <lineage>
        <taxon>Bacteria</taxon>
        <taxon>Pseudomonadati</taxon>
        <taxon>Thermodesulfobacteriota</taxon>
        <taxon>Desulfuromonadia</taxon>
        <taxon>Geobacterales</taxon>
        <taxon>Geobacteraceae</taxon>
        <taxon>Geotalea</taxon>
    </lineage>
</organism>
<evidence type="ECO:0000259" key="1">
    <source>
        <dbReference type="Pfam" id="PF00557"/>
    </source>
</evidence>
<dbReference type="HOGENOM" id="CLU_017266_10_0_7"/>
<reference evidence="3 4" key="1">
    <citation type="submission" date="2007-05" db="EMBL/GenBank/DDBJ databases">
        <title>Complete sequence of Geobacter uraniireducens Rf4.</title>
        <authorList>
            <consortium name="US DOE Joint Genome Institute"/>
            <person name="Copeland A."/>
            <person name="Lucas S."/>
            <person name="Lapidus A."/>
            <person name="Barry K."/>
            <person name="Detter J.C."/>
            <person name="Glavina del Rio T."/>
            <person name="Hammon N."/>
            <person name="Israni S."/>
            <person name="Dalin E."/>
            <person name="Tice H."/>
            <person name="Pitluck S."/>
            <person name="Chertkov O."/>
            <person name="Brettin T."/>
            <person name="Bruce D."/>
            <person name="Han C."/>
            <person name="Schmutz J."/>
            <person name="Larimer F."/>
            <person name="Land M."/>
            <person name="Hauser L."/>
            <person name="Kyrpides N."/>
            <person name="Mikhailova N."/>
            <person name="Shelobolina E."/>
            <person name="Aklujkar M."/>
            <person name="Lovley D."/>
            <person name="Richardson P."/>
        </authorList>
    </citation>
    <scope>NUCLEOTIDE SEQUENCE [LARGE SCALE GENOMIC DNA]</scope>
    <source>
        <strain evidence="3 4">Rf4</strain>
    </source>
</reference>
<dbReference type="KEGG" id="gur:Gura_1575"/>
<dbReference type="Pfam" id="PF00557">
    <property type="entry name" value="Peptidase_M24"/>
    <property type="match status" value="1"/>
</dbReference>
<dbReference type="AlphaFoldDB" id="A5GEB6"/>
<dbReference type="InterPro" id="IPR000994">
    <property type="entry name" value="Pept_M24"/>
</dbReference>
<gene>
    <name evidence="3" type="ordered locus">Gura_1575</name>
</gene>
<dbReference type="InterPro" id="IPR000587">
    <property type="entry name" value="Creatinase_N"/>
</dbReference>
<dbReference type="Proteomes" id="UP000006695">
    <property type="component" value="Chromosome"/>
</dbReference>
<dbReference type="PANTHER" id="PTHR46112">
    <property type="entry name" value="AMINOPEPTIDASE"/>
    <property type="match status" value="1"/>
</dbReference>
<dbReference type="OrthoDB" id="9806388at2"/>
<keyword evidence="4" id="KW-1185">Reference proteome</keyword>
<dbReference type="RefSeq" id="WP_011938482.1">
    <property type="nucleotide sequence ID" value="NC_009483.1"/>
</dbReference>
<dbReference type="Pfam" id="PF01321">
    <property type="entry name" value="Creatinase_N"/>
    <property type="match status" value="1"/>
</dbReference>
<dbReference type="STRING" id="351605.Gura_1575"/>
<proteinExistence type="predicted"/>
<name>A5GEB6_GEOUR</name>
<evidence type="ECO:0000259" key="2">
    <source>
        <dbReference type="Pfam" id="PF01321"/>
    </source>
</evidence>
<feature type="domain" description="Creatinase N-terminal" evidence="2">
    <location>
        <begin position="12"/>
        <end position="137"/>
    </location>
</feature>
<dbReference type="Gene3D" id="3.90.230.10">
    <property type="entry name" value="Creatinase/methionine aminopeptidase superfamily"/>
    <property type="match status" value="1"/>
</dbReference>
<dbReference type="EMBL" id="CP000698">
    <property type="protein sequence ID" value="ABQ25771.1"/>
    <property type="molecule type" value="Genomic_DNA"/>
</dbReference>
<dbReference type="CDD" id="cd01066">
    <property type="entry name" value="APP_MetAP"/>
    <property type="match status" value="1"/>
</dbReference>
<dbReference type="InterPro" id="IPR029149">
    <property type="entry name" value="Creatin/AminoP/Spt16_N"/>
</dbReference>
<evidence type="ECO:0000313" key="3">
    <source>
        <dbReference type="EMBL" id="ABQ25771.1"/>
    </source>
</evidence>
<evidence type="ECO:0000313" key="4">
    <source>
        <dbReference type="Proteomes" id="UP000006695"/>
    </source>
</evidence>
<dbReference type="InterPro" id="IPR036005">
    <property type="entry name" value="Creatinase/aminopeptidase-like"/>
</dbReference>
<sequence>MRITPAEELAYRCKRLQHFMVEEGLDAVIMLQNADLFYFTGTIQAGNLYVPAEGEPLYMVRKDFMRARMECGLKEVVPFSSMKDLPALLAGYGYPVPARIGMELDVLPVNFFDRYQKVFPAARFSDATPSIRKVRMIKTHYEIHLLQDAANQVDKVNSRVKEVVREGMTDLELAAELEYTARREGHQGLVRMRAFNGEMVYAHVFSGPDTAVPAYLDTPLGGMGLNPSFGQGAGYNRIERNEPIIVDFAGSFDGYLVDQTRIFAIGGLSDKLKKGYEDMLKIQERMMALAPERPTWGRIYEECLDLAVELGYAESFMGRRGAQVSFIGHGLGIEIDEYPFLAKGFNDMTLEPGMVFAFEPKVVFPGEGAIGIENTFYLTESGLKQLTFSDQKLIIL</sequence>
<dbReference type="InterPro" id="IPR050659">
    <property type="entry name" value="Peptidase_M24B"/>
</dbReference>
<accession>A5GEB6</accession>
<protein>
    <submittedName>
        <fullName evidence="3">Creatinase</fullName>
    </submittedName>
</protein>
<dbReference type="SUPFAM" id="SSF55920">
    <property type="entry name" value="Creatinase/aminopeptidase"/>
    <property type="match status" value="1"/>
</dbReference>